<dbReference type="InterPro" id="IPR012827">
    <property type="entry name" value="Hemerythrin_metal-bd"/>
</dbReference>
<dbReference type="HOGENOM" id="CLU_086902_3_1_7"/>
<protein>
    <submittedName>
        <fullName evidence="5">Hemerythrin-like metal-binding protein</fullName>
    </submittedName>
</protein>
<evidence type="ECO:0000256" key="3">
    <source>
        <dbReference type="ARBA" id="ARBA00023004"/>
    </source>
</evidence>
<dbReference type="Pfam" id="PF01814">
    <property type="entry name" value="Hemerythrin"/>
    <property type="match status" value="1"/>
</dbReference>
<dbReference type="KEGG" id="acp:A2cp1_0110"/>
<dbReference type="NCBIfam" id="NF033749">
    <property type="entry name" value="bact_hemeryth"/>
    <property type="match status" value="1"/>
</dbReference>
<dbReference type="SUPFAM" id="SSF47188">
    <property type="entry name" value="Hemerythrin-like"/>
    <property type="match status" value="1"/>
</dbReference>
<gene>
    <name evidence="5" type="ordered locus">A2cp1_0110</name>
</gene>
<name>B8J7X7_ANAD2</name>
<comment type="similarity">
    <text evidence="1">Belongs to the hemerythrin family.</text>
</comment>
<evidence type="ECO:0000256" key="2">
    <source>
        <dbReference type="ARBA" id="ARBA00022723"/>
    </source>
</evidence>
<organism evidence="5 6">
    <name type="scientific">Anaeromyxobacter dehalogenans (strain ATCC BAA-258 / DSM 21875 / 2CP-1)</name>
    <dbReference type="NCBI Taxonomy" id="455488"/>
    <lineage>
        <taxon>Bacteria</taxon>
        <taxon>Pseudomonadati</taxon>
        <taxon>Myxococcota</taxon>
        <taxon>Myxococcia</taxon>
        <taxon>Myxococcales</taxon>
        <taxon>Cystobacterineae</taxon>
        <taxon>Anaeromyxobacteraceae</taxon>
        <taxon>Anaeromyxobacter</taxon>
    </lineage>
</organism>
<evidence type="ECO:0000313" key="6">
    <source>
        <dbReference type="Proteomes" id="UP000007089"/>
    </source>
</evidence>
<keyword evidence="2" id="KW-0479">Metal-binding</keyword>
<dbReference type="NCBIfam" id="TIGR02481">
    <property type="entry name" value="hemeryth_dom"/>
    <property type="match status" value="1"/>
</dbReference>
<keyword evidence="3" id="KW-0408">Iron</keyword>
<dbReference type="PANTHER" id="PTHR37164">
    <property type="entry name" value="BACTERIOHEMERYTHRIN"/>
    <property type="match status" value="1"/>
</dbReference>
<evidence type="ECO:0000256" key="1">
    <source>
        <dbReference type="ARBA" id="ARBA00010587"/>
    </source>
</evidence>
<dbReference type="PANTHER" id="PTHR37164:SF1">
    <property type="entry name" value="BACTERIOHEMERYTHRIN"/>
    <property type="match status" value="1"/>
</dbReference>
<sequence>MGMEWTARLAVGIDDIDAQHRELFRRVNGLVTAMGERRGREELAEVVAFLRAYVDVHFEAEARLMARTRYPGRAFHAAEHAHFRAQVEEVASRIAADGAESHHAVKLAGLLCEWLRQHVLLTDRQLADHVRAEDLLDDRWRGGGEG</sequence>
<dbReference type="EMBL" id="CP001359">
    <property type="protein sequence ID" value="ACL63469.1"/>
    <property type="molecule type" value="Genomic_DNA"/>
</dbReference>
<dbReference type="AlphaFoldDB" id="B8J7X7"/>
<dbReference type="Proteomes" id="UP000007089">
    <property type="component" value="Chromosome"/>
</dbReference>
<dbReference type="CDD" id="cd12107">
    <property type="entry name" value="Hemerythrin"/>
    <property type="match status" value="1"/>
</dbReference>
<dbReference type="GO" id="GO:0046872">
    <property type="term" value="F:metal ion binding"/>
    <property type="evidence" value="ECO:0007669"/>
    <property type="project" value="UniProtKB-KW"/>
</dbReference>
<keyword evidence="6" id="KW-1185">Reference proteome</keyword>
<evidence type="ECO:0000259" key="4">
    <source>
        <dbReference type="Pfam" id="PF01814"/>
    </source>
</evidence>
<dbReference type="Gene3D" id="1.20.120.50">
    <property type="entry name" value="Hemerythrin-like"/>
    <property type="match status" value="1"/>
</dbReference>
<proteinExistence type="inferred from homology"/>
<dbReference type="InterPro" id="IPR050669">
    <property type="entry name" value="Hemerythrin"/>
</dbReference>
<evidence type="ECO:0000313" key="5">
    <source>
        <dbReference type="EMBL" id="ACL63469.1"/>
    </source>
</evidence>
<reference evidence="5" key="1">
    <citation type="submission" date="2009-01" db="EMBL/GenBank/DDBJ databases">
        <title>Complete sequence of Anaeromyxobacter dehalogenans 2CP-1.</title>
        <authorList>
            <consortium name="US DOE Joint Genome Institute"/>
            <person name="Lucas S."/>
            <person name="Copeland A."/>
            <person name="Lapidus A."/>
            <person name="Glavina del Rio T."/>
            <person name="Dalin E."/>
            <person name="Tice H."/>
            <person name="Bruce D."/>
            <person name="Goodwin L."/>
            <person name="Pitluck S."/>
            <person name="Saunders E."/>
            <person name="Brettin T."/>
            <person name="Detter J.C."/>
            <person name="Han C."/>
            <person name="Larimer F."/>
            <person name="Land M."/>
            <person name="Hauser L."/>
            <person name="Kyrpides N."/>
            <person name="Ovchinnikova G."/>
            <person name="Beliaev A.S."/>
            <person name="Richardson P."/>
        </authorList>
    </citation>
    <scope>NUCLEOTIDE SEQUENCE</scope>
    <source>
        <strain evidence="5">2CP-1</strain>
    </source>
</reference>
<feature type="domain" description="Hemerythrin-like" evidence="4">
    <location>
        <begin position="12"/>
        <end position="127"/>
    </location>
</feature>
<dbReference type="InterPro" id="IPR012312">
    <property type="entry name" value="Hemerythrin-like"/>
</dbReference>
<accession>B8J7X7</accession>
<dbReference type="InterPro" id="IPR035938">
    <property type="entry name" value="Hemerythrin-like_sf"/>
</dbReference>